<keyword evidence="2 4" id="KW-0732">Signal</keyword>
<dbReference type="InterPro" id="IPR051398">
    <property type="entry name" value="Polysacch_Deacetylase"/>
</dbReference>
<dbReference type="PANTHER" id="PTHR34216">
    <property type="match status" value="1"/>
</dbReference>
<evidence type="ECO:0000256" key="4">
    <source>
        <dbReference type="SAM" id="SignalP"/>
    </source>
</evidence>
<evidence type="ECO:0000313" key="7">
    <source>
        <dbReference type="Proteomes" id="UP000053271"/>
    </source>
</evidence>
<feature type="chain" id="PRO_5007104566" description="NodB homology domain-containing protein" evidence="4">
    <location>
        <begin position="30"/>
        <end position="525"/>
    </location>
</feature>
<dbReference type="InterPro" id="IPR002509">
    <property type="entry name" value="NODB_dom"/>
</dbReference>
<gene>
    <name evidence="6" type="ORF">AQJ30_01810</name>
</gene>
<dbReference type="SUPFAM" id="SSF88713">
    <property type="entry name" value="Glycoside hydrolase/deacetylase"/>
    <property type="match status" value="1"/>
</dbReference>
<dbReference type="EMBL" id="LMWS01000002">
    <property type="protein sequence ID" value="KUN41695.1"/>
    <property type="molecule type" value="Genomic_DNA"/>
</dbReference>
<keyword evidence="7" id="KW-1185">Reference proteome</keyword>
<dbReference type="GO" id="GO:0005975">
    <property type="term" value="P:carbohydrate metabolic process"/>
    <property type="evidence" value="ECO:0007669"/>
    <property type="project" value="InterPro"/>
</dbReference>
<dbReference type="Proteomes" id="UP000053271">
    <property type="component" value="Unassembled WGS sequence"/>
</dbReference>
<dbReference type="PANTHER" id="PTHR34216:SF3">
    <property type="entry name" value="POLY-BETA-1,6-N-ACETYL-D-GLUCOSAMINE N-DEACETYLASE"/>
    <property type="match status" value="1"/>
</dbReference>
<dbReference type="Pfam" id="PF01522">
    <property type="entry name" value="Polysacc_deac_1"/>
    <property type="match status" value="1"/>
</dbReference>
<comment type="caution">
    <text evidence="6">The sequence shown here is derived from an EMBL/GenBank/DDBJ whole genome shotgun (WGS) entry which is preliminary data.</text>
</comment>
<reference evidence="6 7" key="1">
    <citation type="submission" date="2015-10" db="EMBL/GenBank/DDBJ databases">
        <title>Draft genome sequence of Streptomyces longwoodensis DSM 41677, type strain for the species Streptomyces longwoodensis.</title>
        <authorList>
            <person name="Ruckert C."/>
            <person name="Winkler A."/>
            <person name="Kalinowski J."/>
            <person name="Kampfer P."/>
            <person name="Glaeser S."/>
        </authorList>
    </citation>
    <scope>NUCLEOTIDE SEQUENCE [LARGE SCALE GENOMIC DNA]</scope>
    <source>
        <strain evidence="6 7">DSM 41677</strain>
    </source>
</reference>
<dbReference type="GO" id="GO:0016810">
    <property type="term" value="F:hydrolase activity, acting on carbon-nitrogen (but not peptide) bonds"/>
    <property type="evidence" value="ECO:0007669"/>
    <property type="project" value="InterPro"/>
</dbReference>
<evidence type="ECO:0000256" key="3">
    <source>
        <dbReference type="SAM" id="MobiDB-lite"/>
    </source>
</evidence>
<feature type="signal peptide" evidence="4">
    <location>
        <begin position="1"/>
        <end position="29"/>
    </location>
</feature>
<dbReference type="Gene3D" id="3.20.20.370">
    <property type="entry name" value="Glycoside hydrolase/deacetylase"/>
    <property type="match status" value="1"/>
</dbReference>
<proteinExistence type="predicted"/>
<evidence type="ECO:0000259" key="5">
    <source>
        <dbReference type="Pfam" id="PF01522"/>
    </source>
</evidence>
<evidence type="ECO:0000313" key="6">
    <source>
        <dbReference type="EMBL" id="KUN41695.1"/>
    </source>
</evidence>
<comment type="subcellular location">
    <subcellularLocation>
        <location evidence="1">Secreted</location>
    </subcellularLocation>
</comment>
<feature type="domain" description="NodB homology" evidence="5">
    <location>
        <begin position="119"/>
        <end position="270"/>
    </location>
</feature>
<organism evidence="6 7">
    <name type="scientific">Streptomyces longwoodensis</name>
    <dbReference type="NCBI Taxonomy" id="68231"/>
    <lineage>
        <taxon>Bacteria</taxon>
        <taxon>Bacillati</taxon>
        <taxon>Actinomycetota</taxon>
        <taxon>Actinomycetes</taxon>
        <taxon>Kitasatosporales</taxon>
        <taxon>Streptomycetaceae</taxon>
        <taxon>Streptomyces</taxon>
    </lineage>
</organism>
<protein>
    <recommendedName>
        <fullName evidence="5">NodB homology domain-containing protein</fullName>
    </recommendedName>
</protein>
<evidence type="ECO:0000256" key="1">
    <source>
        <dbReference type="ARBA" id="ARBA00004613"/>
    </source>
</evidence>
<dbReference type="STRING" id="68231.AQJ30_01810"/>
<evidence type="ECO:0000256" key="2">
    <source>
        <dbReference type="ARBA" id="ARBA00022729"/>
    </source>
</evidence>
<feature type="region of interest" description="Disordered" evidence="3">
    <location>
        <begin position="42"/>
        <end position="63"/>
    </location>
</feature>
<accession>A0A101R4S3</accession>
<dbReference type="AlphaFoldDB" id="A0A101R4S3"/>
<name>A0A101R4S3_9ACTN</name>
<sequence length="525" mass="56469">MPASRLPGHGTRALLALLAALLVAGPFVAAWHVDAATRAVAAQESPPGTASTPPPAPGAGPAVRQGPVVLAYHDVARHSRSRYAVTPEVFEAQIAALARAGYRSLSSDEFLAFLRDGRTPAPRSVFLTFDDGTHGLWVHADRILAKYRMRAAAFLITGQVGRHRPYYLSWAEIARMHRSGRWDFQDHTHDLHHRAAADRRGRQVPALAHRLWLAGPGRGETARDYRERVGRDLDRSLREFAGHGLPRPRLFAFPFSEATLPARRAAADTGGSGARDRADRRFLVRALRARFAVRFTNASGRPLPAGPRAAAEGQVQRLEVTRATRAADLLAAVARWAPVPPSACPAPLTEPEQWERTDGRPGGALAALTGTGRRPDGAGYASAAYRPMSSADWTGYTVRVTVDRLRGQDNSVALIVNDRSRDPVTVSLGHGLVRVLAGVGDGRREVARRAVEPGPSHRLTVTVGRARTVVLVDGSGPIEHRAPRLRRGEGTGGIAFSTRTGRAGVPFPRLAALTVAPAASPEGHR</sequence>
<dbReference type="GO" id="GO:0005576">
    <property type="term" value="C:extracellular region"/>
    <property type="evidence" value="ECO:0007669"/>
    <property type="project" value="UniProtKB-SubCell"/>
</dbReference>
<dbReference type="InterPro" id="IPR011330">
    <property type="entry name" value="Glyco_hydro/deAcase_b/a-brl"/>
</dbReference>